<dbReference type="Gene3D" id="3.40.30.10">
    <property type="entry name" value="Glutaredoxin"/>
    <property type="match status" value="1"/>
</dbReference>
<evidence type="ECO:0000256" key="7">
    <source>
        <dbReference type="PIRNR" id="PIRNR001488"/>
    </source>
</evidence>
<evidence type="ECO:0000256" key="9">
    <source>
        <dbReference type="SAM" id="SignalP"/>
    </source>
</evidence>
<dbReference type="InterPro" id="IPR013766">
    <property type="entry name" value="Thioredoxin_domain"/>
</dbReference>
<dbReference type="GO" id="GO:0042597">
    <property type="term" value="C:periplasmic space"/>
    <property type="evidence" value="ECO:0007669"/>
    <property type="project" value="UniProtKB-SubCell"/>
</dbReference>
<keyword evidence="4 7" id="KW-0574">Periplasm</keyword>
<evidence type="ECO:0000313" key="11">
    <source>
        <dbReference type="EMBL" id="TXF11027.1"/>
    </source>
</evidence>
<evidence type="ECO:0000256" key="2">
    <source>
        <dbReference type="ARBA" id="ARBA00005791"/>
    </source>
</evidence>
<comment type="caution">
    <text evidence="11">The sequence shown here is derived from an EMBL/GenBank/DDBJ whole genome shotgun (WGS) entry which is preliminary data.</text>
</comment>
<evidence type="ECO:0000256" key="6">
    <source>
        <dbReference type="ARBA" id="ARBA00023284"/>
    </source>
</evidence>
<dbReference type="RefSeq" id="WP_147800547.1">
    <property type="nucleotide sequence ID" value="NZ_VPFL01000018.1"/>
</dbReference>
<dbReference type="PANTHER" id="PTHR35891">
    <property type="entry name" value="THIOL:DISULFIDE INTERCHANGE PROTEIN DSBA"/>
    <property type="match status" value="1"/>
</dbReference>
<dbReference type="AlphaFoldDB" id="A0A5C7ET15"/>
<dbReference type="PROSITE" id="PS00194">
    <property type="entry name" value="THIOREDOXIN_1"/>
    <property type="match status" value="1"/>
</dbReference>
<dbReference type="EMBL" id="VPFL01000018">
    <property type="protein sequence ID" value="TXF11027.1"/>
    <property type="molecule type" value="Genomic_DNA"/>
</dbReference>
<feature type="signal peptide" evidence="9">
    <location>
        <begin position="1"/>
        <end position="23"/>
    </location>
</feature>
<dbReference type="PIRSF" id="PIRSF001488">
    <property type="entry name" value="Tdi_protein"/>
    <property type="match status" value="1"/>
</dbReference>
<comment type="similarity">
    <text evidence="2">Belongs to the thioredoxin family. DsbA subfamily.</text>
</comment>
<dbReference type="OrthoDB" id="9784896at2"/>
<dbReference type="InterPro" id="IPR001853">
    <property type="entry name" value="DSBA-like_thioredoxin_dom"/>
</dbReference>
<dbReference type="InParanoid" id="A0A5C7ET15"/>
<dbReference type="InterPro" id="IPR050824">
    <property type="entry name" value="Thiol_disulfide_DsbA"/>
</dbReference>
<evidence type="ECO:0000256" key="8">
    <source>
        <dbReference type="PIRSR" id="PIRSR001488-1"/>
    </source>
</evidence>
<accession>A0A5C7ET15</accession>
<dbReference type="FunCoup" id="A0A5C7ET15">
    <property type="interactions" value="139"/>
</dbReference>
<keyword evidence="6" id="KW-0676">Redox-active center</keyword>
<evidence type="ECO:0000256" key="3">
    <source>
        <dbReference type="ARBA" id="ARBA00022729"/>
    </source>
</evidence>
<comment type="subcellular location">
    <subcellularLocation>
        <location evidence="1 7">Periplasm</location>
    </subcellularLocation>
</comment>
<dbReference type="PROSITE" id="PS51352">
    <property type="entry name" value="THIOREDOXIN_2"/>
    <property type="match status" value="1"/>
</dbReference>
<dbReference type="InterPro" id="IPR023205">
    <property type="entry name" value="DsbA/DsbL"/>
</dbReference>
<dbReference type="CDD" id="cd03019">
    <property type="entry name" value="DsbA_DsbA"/>
    <property type="match status" value="1"/>
</dbReference>
<name>A0A5C7ET15_9PROT</name>
<dbReference type="SUPFAM" id="SSF52833">
    <property type="entry name" value="Thioredoxin-like"/>
    <property type="match status" value="1"/>
</dbReference>
<evidence type="ECO:0000259" key="10">
    <source>
        <dbReference type="PROSITE" id="PS51352"/>
    </source>
</evidence>
<dbReference type="GO" id="GO:0015036">
    <property type="term" value="F:disulfide oxidoreductase activity"/>
    <property type="evidence" value="ECO:0007669"/>
    <property type="project" value="UniProtKB-ARBA"/>
</dbReference>
<dbReference type="PANTHER" id="PTHR35891:SF3">
    <property type="entry name" value="THIOL:DISULFIDE INTERCHANGE PROTEIN DSBL"/>
    <property type="match status" value="1"/>
</dbReference>
<evidence type="ECO:0000313" key="12">
    <source>
        <dbReference type="Proteomes" id="UP000321201"/>
    </source>
</evidence>
<dbReference type="Proteomes" id="UP000321201">
    <property type="component" value="Unassembled WGS sequence"/>
</dbReference>
<dbReference type="InterPro" id="IPR036249">
    <property type="entry name" value="Thioredoxin-like_sf"/>
</dbReference>
<reference evidence="11 12" key="1">
    <citation type="submission" date="2019-08" db="EMBL/GenBank/DDBJ databases">
        <title>Pelomicrobium methylotrophicum gen. nov., sp. nov. a moderately thermophilic, facultatively anaerobic, lithoautotrophic and methylotrophic bacterium isolated from a terrestrial mud volcano.</title>
        <authorList>
            <person name="Slobodkina G.B."/>
            <person name="Merkel A.Y."/>
            <person name="Slobodkin A.I."/>
        </authorList>
    </citation>
    <scope>NUCLEOTIDE SEQUENCE [LARGE SCALE GENOMIC DNA]</scope>
    <source>
        <strain evidence="11 12">SM250</strain>
    </source>
</reference>
<evidence type="ECO:0000256" key="1">
    <source>
        <dbReference type="ARBA" id="ARBA00004418"/>
    </source>
</evidence>
<sequence>MRLARTLALGVLMASALAFTARAEIVAGHDYVVLNPAQPTTAEGKVEVIEFFWYGCPHCYELHPHLKRWLQQKPQDVQFRYVPAVARDSWVPGAKIFYALEALGELNRLNDQVYDAIHLDQIDLNNEQVLLDWVAKRGIDRQKFIDAYNSFAVQAKVAQARKMTRDYQIRGVPTLVVDGKYLTSGTYAGSVQGAVAVMDQLVKKARQERAQRR</sequence>
<keyword evidence="12" id="KW-1185">Reference proteome</keyword>
<gene>
    <name evidence="11" type="ORF">FR698_12600</name>
</gene>
<dbReference type="InterPro" id="IPR017937">
    <property type="entry name" value="Thioredoxin_CS"/>
</dbReference>
<feature type="domain" description="Thioredoxin" evidence="10">
    <location>
        <begin position="10"/>
        <end position="210"/>
    </location>
</feature>
<dbReference type="Pfam" id="PF01323">
    <property type="entry name" value="DSBA"/>
    <property type="match status" value="1"/>
</dbReference>
<proteinExistence type="inferred from homology"/>
<protein>
    <recommendedName>
        <fullName evidence="7">Thiol:disulfide interchange protein</fullName>
    </recommendedName>
</protein>
<feature type="disulfide bond" description="Redox-active" evidence="8">
    <location>
        <begin position="56"/>
        <end position="59"/>
    </location>
</feature>
<evidence type="ECO:0000256" key="4">
    <source>
        <dbReference type="ARBA" id="ARBA00022764"/>
    </source>
</evidence>
<evidence type="ECO:0000256" key="5">
    <source>
        <dbReference type="ARBA" id="ARBA00023157"/>
    </source>
</evidence>
<organism evidence="11 12">
    <name type="scientific">Pelomicrobium methylotrophicum</name>
    <dbReference type="NCBI Taxonomy" id="2602750"/>
    <lineage>
        <taxon>Bacteria</taxon>
        <taxon>Pseudomonadati</taxon>
        <taxon>Pseudomonadota</taxon>
        <taxon>Hydrogenophilia</taxon>
        <taxon>Hydrogenophilia incertae sedis</taxon>
        <taxon>Pelomicrobium</taxon>
    </lineage>
</organism>
<keyword evidence="5 7" id="KW-1015">Disulfide bond</keyword>
<feature type="chain" id="PRO_5022693231" description="Thiol:disulfide interchange protein" evidence="9">
    <location>
        <begin position="24"/>
        <end position="213"/>
    </location>
</feature>
<keyword evidence="3 9" id="KW-0732">Signal</keyword>